<evidence type="ECO:0000256" key="1">
    <source>
        <dbReference type="ARBA" id="ARBA00010923"/>
    </source>
</evidence>
<comment type="similarity">
    <text evidence="1">Belongs to the type-I restriction system S methylase family.</text>
</comment>
<dbReference type="Proteomes" id="UP000478417">
    <property type="component" value="Unassembled WGS sequence"/>
</dbReference>
<dbReference type="Gene3D" id="3.90.220.20">
    <property type="entry name" value="DNA methylase specificity domains"/>
    <property type="match status" value="1"/>
</dbReference>
<dbReference type="GO" id="GO:0004519">
    <property type="term" value="F:endonuclease activity"/>
    <property type="evidence" value="ECO:0007669"/>
    <property type="project" value="UniProtKB-KW"/>
</dbReference>
<dbReference type="PANTHER" id="PTHR30408">
    <property type="entry name" value="TYPE-1 RESTRICTION ENZYME ECOKI SPECIFICITY PROTEIN"/>
    <property type="match status" value="1"/>
</dbReference>
<evidence type="ECO:0000256" key="3">
    <source>
        <dbReference type="ARBA" id="ARBA00023125"/>
    </source>
</evidence>
<evidence type="ECO:0000256" key="2">
    <source>
        <dbReference type="ARBA" id="ARBA00022747"/>
    </source>
</evidence>
<sequence length="191" mass="21410">MDYKISEIATISAGYQSRKAIKNDPDGSHCLLQIRDFNPERTHIDPSDMIRLTPTSSNRDESLRSGDVVFLSRGQKNFAFAVPEFPEPTLAGSYFFVLRPKQEVTGTYLAWYLNQPAAQYHFKRLSTVGAHMPIVTRDVVESLKLPIPSMEIQQKIIKLSALADEQAQLLAQLAKKKHSLANAACMHATHL</sequence>
<dbReference type="InterPro" id="IPR044946">
    <property type="entry name" value="Restrct_endonuc_typeI_TRD_sf"/>
</dbReference>
<keyword evidence="5" id="KW-0255">Endonuclease</keyword>
<dbReference type="InterPro" id="IPR000055">
    <property type="entry name" value="Restrct_endonuc_typeI_TRD"/>
</dbReference>
<keyword evidence="3" id="KW-0238">DNA-binding</keyword>
<proteinExistence type="inferred from homology"/>
<dbReference type="GO" id="GO:0003677">
    <property type="term" value="F:DNA binding"/>
    <property type="evidence" value="ECO:0007669"/>
    <property type="project" value="UniProtKB-KW"/>
</dbReference>
<dbReference type="InterPro" id="IPR052021">
    <property type="entry name" value="Type-I_RS_S_subunit"/>
</dbReference>
<dbReference type="CDD" id="cd16961">
    <property type="entry name" value="RMtype1_S_TRD-CR_like"/>
    <property type="match status" value="1"/>
</dbReference>
<dbReference type="SUPFAM" id="SSF116734">
    <property type="entry name" value="DNA methylase specificity domain"/>
    <property type="match status" value="1"/>
</dbReference>
<dbReference type="EMBL" id="JAAGNX010000001">
    <property type="protein sequence ID" value="NDV61082.1"/>
    <property type="molecule type" value="Genomic_DNA"/>
</dbReference>
<dbReference type="PANTHER" id="PTHR30408:SF12">
    <property type="entry name" value="TYPE I RESTRICTION ENZYME MJAVIII SPECIFICITY SUBUNIT"/>
    <property type="match status" value="1"/>
</dbReference>
<keyword evidence="5" id="KW-0378">Hydrolase</keyword>
<protein>
    <submittedName>
        <fullName evidence="5">Restriction endonuclease subunit S</fullName>
    </submittedName>
</protein>
<evidence type="ECO:0000313" key="6">
    <source>
        <dbReference type="Proteomes" id="UP000478417"/>
    </source>
</evidence>
<dbReference type="RefSeq" id="WP_163961691.1">
    <property type="nucleotide sequence ID" value="NZ_JAAGNX010000001.1"/>
</dbReference>
<accession>A0A6B2LY84</accession>
<dbReference type="GO" id="GO:0009307">
    <property type="term" value="P:DNA restriction-modification system"/>
    <property type="evidence" value="ECO:0007669"/>
    <property type="project" value="UniProtKB-KW"/>
</dbReference>
<feature type="domain" description="Type I restriction modification DNA specificity" evidence="4">
    <location>
        <begin position="62"/>
        <end position="162"/>
    </location>
</feature>
<reference evidence="5 6" key="1">
    <citation type="submission" date="2020-02" db="EMBL/GenBank/DDBJ databases">
        <title>Albibacoteraceae fam. nov., the first described family within the subdivision 4 Verrucomicrobia.</title>
        <authorList>
            <person name="Xi F."/>
        </authorList>
    </citation>
    <scope>NUCLEOTIDE SEQUENCE [LARGE SCALE GENOMIC DNA]</scope>
    <source>
        <strain evidence="5 6">CK1056</strain>
    </source>
</reference>
<name>A0A6B2LY84_9BACT</name>
<comment type="caution">
    <text evidence="5">The sequence shown here is derived from an EMBL/GenBank/DDBJ whole genome shotgun (WGS) entry which is preliminary data.</text>
</comment>
<keyword evidence="2" id="KW-0680">Restriction system</keyword>
<keyword evidence="5" id="KW-0540">Nuclease</keyword>
<evidence type="ECO:0000313" key="5">
    <source>
        <dbReference type="EMBL" id="NDV61082.1"/>
    </source>
</evidence>
<evidence type="ECO:0000259" key="4">
    <source>
        <dbReference type="Pfam" id="PF01420"/>
    </source>
</evidence>
<dbReference type="Pfam" id="PF01420">
    <property type="entry name" value="Methylase_S"/>
    <property type="match status" value="1"/>
</dbReference>
<keyword evidence="6" id="KW-1185">Reference proteome</keyword>
<organism evidence="5 6">
    <name type="scientific">Oceanipulchritudo coccoides</name>
    <dbReference type="NCBI Taxonomy" id="2706888"/>
    <lineage>
        <taxon>Bacteria</taxon>
        <taxon>Pseudomonadati</taxon>
        <taxon>Verrucomicrobiota</taxon>
        <taxon>Opitutia</taxon>
        <taxon>Puniceicoccales</taxon>
        <taxon>Oceanipulchritudinaceae</taxon>
        <taxon>Oceanipulchritudo</taxon>
    </lineage>
</organism>
<dbReference type="AlphaFoldDB" id="A0A6B2LY84"/>
<gene>
    <name evidence="5" type="ORF">G0Q06_01320</name>
</gene>